<dbReference type="EMBL" id="AP025523">
    <property type="protein sequence ID" value="BDE06142.1"/>
    <property type="molecule type" value="Genomic_DNA"/>
</dbReference>
<feature type="transmembrane region" description="Helical" evidence="5">
    <location>
        <begin position="12"/>
        <end position="32"/>
    </location>
</feature>
<dbReference type="PANTHER" id="PTHR11603">
    <property type="entry name" value="AAA FAMILY ATPASE"/>
    <property type="match status" value="1"/>
</dbReference>
<keyword evidence="2" id="KW-0540">Nuclease</keyword>
<accession>A0AAN1XXM8</accession>
<dbReference type="CDD" id="cd09877">
    <property type="entry name" value="PIN_YacL-like"/>
    <property type="match status" value="1"/>
</dbReference>
<dbReference type="Pfam" id="PF01850">
    <property type="entry name" value="PIN"/>
    <property type="match status" value="1"/>
</dbReference>
<dbReference type="InterPro" id="IPR052041">
    <property type="entry name" value="Nucleic_acid_metab_PIN/TRAM"/>
</dbReference>
<keyword evidence="5" id="KW-0472">Membrane</keyword>
<dbReference type="Pfam" id="PF01938">
    <property type="entry name" value="TRAM"/>
    <property type="match status" value="1"/>
</dbReference>
<sequence>MRSSPTEPGRGVATTLLRVAFAAIFGTTGFLLGREAYLHLFSLHVASEFWQLTLLIAAPVAGALLGVLIVPLVQSFFVAELHQVERAIDRLAPGELVGGAIGLVTGLVVAFLVKSVLFEFITFAGPTGGYIAIALYLVLSLFAAFLGARVGAKQRVALSGMAASASGSGGEPKVLDTSVIIDGRVLDIVRSGFLEGPLLLPRFVLRELHLIADSSDPLKRTRGRRGLELLRKLQDTIAIEIVERDPEEIAQVDAKLVRLAQERGAKLVTNDFNLNRVAQVEGVRVLNINELANAVKPVLLPGDELRVAVIREGRETHQGVGYLDDGTMIVVENGRRLIGETVEVAVTSALQTNAGRMIFARPKVRA</sequence>
<comment type="cofactor">
    <cofactor evidence="1">
        <name>Mg(2+)</name>
        <dbReference type="ChEBI" id="CHEBI:18420"/>
    </cofactor>
</comment>
<dbReference type="GO" id="GO:0016787">
    <property type="term" value="F:hydrolase activity"/>
    <property type="evidence" value="ECO:0007669"/>
    <property type="project" value="UniProtKB-KW"/>
</dbReference>
<keyword evidence="4" id="KW-0460">Magnesium</keyword>
<dbReference type="InterPro" id="IPR002792">
    <property type="entry name" value="TRAM_dom"/>
</dbReference>
<dbReference type="SUPFAM" id="SSF88723">
    <property type="entry name" value="PIN domain-like"/>
    <property type="match status" value="1"/>
</dbReference>
<feature type="transmembrane region" description="Helical" evidence="5">
    <location>
        <begin position="133"/>
        <end position="152"/>
    </location>
</feature>
<evidence type="ECO:0000313" key="7">
    <source>
        <dbReference type="EMBL" id="BDE06142.1"/>
    </source>
</evidence>
<evidence type="ECO:0000313" key="8">
    <source>
        <dbReference type="Proteomes" id="UP001317532"/>
    </source>
</evidence>
<dbReference type="PANTHER" id="PTHR11603:SF147">
    <property type="entry name" value="MEMBRANE PROTEIN"/>
    <property type="match status" value="1"/>
</dbReference>
<keyword evidence="8" id="KW-1185">Reference proteome</keyword>
<dbReference type="AlphaFoldDB" id="A0AAN1XXM8"/>
<dbReference type="KEGG" id="vab:WPS_14180"/>
<dbReference type="Gene3D" id="3.40.50.1010">
    <property type="entry name" value="5'-nuclease"/>
    <property type="match status" value="1"/>
</dbReference>
<evidence type="ECO:0000256" key="1">
    <source>
        <dbReference type="ARBA" id="ARBA00001946"/>
    </source>
</evidence>
<dbReference type="SMART" id="SM00670">
    <property type="entry name" value="PINc"/>
    <property type="match status" value="1"/>
</dbReference>
<keyword evidence="5" id="KW-1133">Transmembrane helix</keyword>
<dbReference type="InterPro" id="IPR029060">
    <property type="entry name" value="PIN-like_dom_sf"/>
</dbReference>
<dbReference type="GO" id="GO:0004518">
    <property type="term" value="F:nuclease activity"/>
    <property type="evidence" value="ECO:0007669"/>
    <property type="project" value="UniProtKB-KW"/>
</dbReference>
<feature type="domain" description="TRAM" evidence="6">
    <location>
        <begin position="298"/>
        <end position="359"/>
    </location>
</feature>
<keyword evidence="5" id="KW-0812">Transmembrane</keyword>
<dbReference type="Proteomes" id="UP001317532">
    <property type="component" value="Chromosome"/>
</dbReference>
<evidence type="ECO:0000256" key="2">
    <source>
        <dbReference type="ARBA" id="ARBA00022722"/>
    </source>
</evidence>
<reference evidence="7 8" key="1">
    <citation type="journal article" date="2022" name="ISME Commun">
        <title>Vulcanimicrobium alpinus gen. nov. sp. nov., the first cultivated representative of the candidate phylum 'Eremiobacterota', is a metabolically versatile aerobic anoxygenic phototroph.</title>
        <authorList>
            <person name="Yabe S."/>
            <person name="Muto K."/>
            <person name="Abe K."/>
            <person name="Yokota A."/>
            <person name="Staudigel H."/>
            <person name="Tebo B.M."/>
        </authorList>
    </citation>
    <scope>NUCLEOTIDE SEQUENCE [LARGE SCALE GENOMIC DNA]</scope>
    <source>
        <strain evidence="7 8">WC8-2</strain>
    </source>
</reference>
<evidence type="ECO:0000256" key="5">
    <source>
        <dbReference type="SAM" id="Phobius"/>
    </source>
</evidence>
<keyword evidence="3" id="KW-0378">Hydrolase</keyword>
<gene>
    <name evidence="7" type="ORF">WPS_14180</name>
</gene>
<evidence type="ECO:0000259" key="6">
    <source>
        <dbReference type="PROSITE" id="PS50926"/>
    </source>
</evidence>
<evidence type="ECO:0000256" key="4">
    <source>
        <dbReference type="ARBA" id="ARBA00022842"/>
    </source>
</evidence>
<protein>
    <submittedName>
        <fullName evidence="7">PIN/TRAM domain-containing protein</fullName>
    </submittedName>
</protein>
<feature type="transmembrane region" description="Helical" evidence="5">
    <location>
        <begin position="91"/>
        <end position="113"/>
    </location>
</feature>
<feature type="transmembrane region" description="Helical" evidence="5">
    <location>
        <begin position="52"/>
        <end position="79"/>
    </location>
</feature>
<name>A0AAN1XXM8_UNVUL</name>
<dbReference type="InterPro" id="IPR002716">
    <property type="entry name" value="PIN_dom"/>
</dbReference>
<organism evidence="7 8">
    <name type="scientific">Vulcanimicrobium alpinum</name>
    <dbReference type="NCBI Taxonomy" id="3016050"/>
    <lineage>
        <taxon>Bacteria</taxon>
        <taxon>Bacillati</taxon>
        <taxon>Vulcanimicrobiota</taxon>
        <taxon>Vulcanimicrobiia</taxon>
        <taxon>Vulcanimicrobiales</taxon>
        <taxon>Vulcanimicrobiaceae</taxon>
        <taxon>Vulcanimicrobium</taxon>
    </lineage>
</organism>
<proteinExistence type="predicted"/>
<evidence type="ECO:0000256" key="3">
    <source>
        <dbReference type="ARBA" id="ARBA00022801"/>
    </source>
</evidence>
<dbReference type="PROSITE" id="PS50926">
    <property type="entry name" value="TRAM"/>
    <property type="match status" value="1"/>
</dbReference>